<dbReference type="SMART" id="SM00230">
    <property type="entry name" value="CysPc"/>
    <property type="match status" value="1"/>
</dbReference>
<dbReference type="InterPro" id="IPR036213">
    <property type="entry name" value="Calpain_III_sf"/>
</dbReference>
<accession>A0A0N4UMY4</accession>
<dbReference type="PANTHER" id="PTHR10183">
    <property type="entry name" value="CALPAIN"/>
    <property type="match status" value="1"/>
</dbReference>
<name>A0A0N4UMY4_DRAME</name>
<gene>
    <name evidence="8" type="ORF">DME_LOCUS2977</name>
</gene>
<sequence length="634" mass="72983">MGRRRYFRSQNYKRLKADCAKKRNLFVDIQFPPTNDSLFINPHEQNANIIWKRPSELVNNPKLFVEGASANDVTQGILGNCWFVSACSALTHNEALLKKVIPDADEQEWSNNNIYAGIFRFRFWRFDEWLEVVIDDLLPTRDGKLLFARSKTENEFWSALLEKAFAKLYGCYENLVGGQLADALQDVSGGVAETINVRQFLNNNGNSSSAKLFETIRNAFDRKALIVAAIAAKNKEEIEETLSCGLVKGHAYAVTAVRYIELDAKNRSFIFFATVQRKMMIRLQNPWGEKEWNGSWSDGSREWEEVTESQKKEIGITVDEDGEFWMPWDEFVKYFTDLSVCQLFNTSAFSFGSKYREWKFKNVWETHGGKAGGPRDRAGGCLNFAATFCSNPQYLFDIEEDGCDIMFALTQKEKQEGEKMREPFVTIGLHVMKVESNRRYRIHQPINSIATSDYANARSVFLHLRDLKKGRYILLPTTFAPREQAQFLLRIYSEQNSSPKTLEQHSPRNIFCCRKIVSVSRITIVSAKMETTRSIKIYSVLKCGNKKFRLPTVEGVNVEWNEMFIFYAGKLRNFYIVEVYEERMLKDRLIGTARIMELVENDSRTIDADLKSSDDGKTGTLTVLIQSYDDPVYL</sequence>
<evidence type="ECO:0000256" key="6">
    <source>
        <dbReference type="PROSITE-ProRule" id="PRU00239"/>
    </source>
</evidence>
<evidence type="ECO:0000313" key="10">
    <source>
        <dbReference type="Proteomes" id="UP000274756"/>
    </source>
</evidence>
<dbReference type="Proteomes" id="UP000274756">
    <property type="component" value="Unassembled WGS sequence"/>
</dbReference>
<evidence type="ECO:0000256" key="3">
    <source>
        <dbReference type="ARBA" id="ARBA00022801"/>
    </source>
</evidence>
<dbReference type="CDD" id="cd00044">
    <property type="entry name" value="CysPc"/>
    <property type="match status" value="1"/>
</dbReference>
<dbReference type="PROSITE" id="PS50203">
    <property type="entry name" value="CALPAIN_CAT"/>
    <property type="match status" value="1"/>
</dbReference>
<dbReference type="Gene3D" id="2.60.40.150">
    <property type="entry name" value="C2 domain"/>
    <property type="match status" value="1"/>
</dbReference>
<dbReference type="FunFam" id="3.90.70.10:FF:000114">
    <property type="entry name" value="Calpain a"/>
    <property type="match status" value="1"/>
</dbReference>
<dbReference type="InterPro" id="IPR022684">
    <property type="entry name" value="Calpain_cysteine_protease"/>
</dbReference>
<dbReference type="STRING" id="318479.A0A0N4UMY4"/>
<dbReference type="PRINTS" id="PR00704">
    <property type="entry name" value="CALPAIN"/>
</dbReference>
<dbReference type="InterPro" id="IPR001300">
    <property type="entry name" value="Peptidase_C2_calpain_cat"/>
</dbReference>
<evidence type="ECO:0000256" key="4">
    <source>
        <dbReference type="ARBA" id="ARBA00022807"/>
    </source>
</evidence>
<dbReference type="OrthoDB" id="424753at2759"/>
<evidence type="ECO:0000313" key="8">
    <source>
        <dbReference type="EMBL" id="VDN53004.1"/>
    </source>
</evidence>
<dbReference type="PANTHER" id="PTHR10183:SF379">
    <property type="entry name" value="CALPAIN-5"/>
    <property type="match status" value="1"/>
</dbReference>
<evidence type="ECO:0000256" key="2">
    <source>
        <dbReference type="ARBA" id="ARBA00022670"/>
    </source>
</evidence>
<dbReference type="Gene3D" id="2.60.120.380">
    <property type="match status" value="1"/>
</dbReference>
<dbReference type="SUPFAM" id="SSF49758">
    <property type="entry name" value="Calpain large subunit, middle domain (domain III)"/>
    <property type="match status" value="1"/>
</dbReference>
<dbReference type="GO" id="GO:0006508">
    <property type="term" value="P:proteolysis"/>
    <property type="evidence" value="ECO:0007669"/>
    <property type="project" value="UniProtKB-KW"/>
</dbReference>
<reference evidence="11" key="1">
    <citation type="submission" date="2017-02" db="UniProtKB">
        <authorList>
            <consortium name="WormBaseParasite"/>
        </authorList>
    </citation>
    <scope>IDENTIFICATION</scope>
</reference>
<organism evidence="9 11">
    <name type="scientific">Dracunculus medinensis</name>
    <name type="common">Guinea worm</name>
    <dbReference type="NCBI Taxonomy" id="318479"/>
    <lineage>
        <taxon>Eukaryota</taxon>
        <taxon>Metazoa</taxon>
        <taxon>Ecdysozoa</taxon>
        <taxon>Nematoda</taxon>
        <taxon>Chromadorea</taxon>
        <taxon>Rhabditida</taxon>
        <taxon>Spirurina</taxon>
        <taxon>Dracunculoidea</taxon>
        <taxon>Dracunculidae</taxon>
        <taxon>Dracunculus</taxon>
    </lineage>
</organism>
<dbReference type="InterPro" id="IPR035892">
    <property type="entry name" value="C2_domain_sf"/>
</dbReference>
<dbReference type="Pfam" id="PF01067">
    <property type="entry name" value="Calpain_III"/>
    <property type="match status" value="1"/>
</dbReference>
<evidence type="ECO:0000313" key="11">
    <source>
        <dbReference type="WBParaSite" id="DME_0000924001-mRNA-1"/>
    </source>
</evidence>
<feature type="domain" description="Calpain catalytic" evidence="7">
    <location>
        <begin position="25"/>
        <end position="344"/>
    </location>
</feature>
<protein>
    <submittedName>
        <fullName evidence="11">Calpain catalytic domain-containing protein</fullName>
    </submittedName>
</protein>
<keyword evidence="3 6" id="KW-0378">Hydrolase</keyword>
<evidence type="ECO:0000259" key="7">
    <source>
        <dbReference type="PROSITE" id="PS50203"/>
    </source>
</evidence>
<dbReference type="GO" id="GO:0005737">
    <property type="term" value="C:cytoplasm"/>
    <property type="evidence" value="ECO:0007669"/>
    <property type="project" value="TreeGrafter"/>
</dbReference>
<dbReference type="Pfam" id="PF00648">
    <property type="entry name" value="Peptidase_C2"/>
    <property type="match status" value="1"/>
</dbReference>
<dbReference type="InterPro" id="IPR000169">
    <property type="entry name" value="Pept_cys_AS"/>
</dbReference>
<evidence type="ECO:0000313" key="9">
    <source>
        <dbReference type="Proteomes" id="UP000038040"/>
    </source>
</evidence>
<dbReference type="SUPFAM" id="SSF54001">
    <property type="entry name" value="Cysteine proteinases"/>
    <property type="match status" value="1"/>
</dbReference>
<dbReference type="EMBL" id="UYYG01000093">
    <property type="protein sequence ID" value="VDN53004.1"/>
    <property type="molecule type" value="Genomic_DNA"/>
</dbReference>
<dbReference type="CDD" id="cd00214">
    <property type="entry name" value="Calpain_III"/>
    <property type="match status" value="1"/>
</dbReference>
<dbReference type="GO" id="GO:0004198">
    <property type="term" value="F:calcium-dependent cysteine-type endopeptidase activity"/>
    <property type="evidence" value="ECO:0007669"/>
    <property type="project" value="InterPro"/>
</dbReference>
<dbReference type="Proteomes" id="UP000038040">
    <property type="component" value="Unplaced"/>
</dbReference>
<evidence type="ECO:0000256" key="1">
    <source>
        <dbReference type="ARBA" id="ARBA00007623"/>
    </source>
</evidence>
<keyword evidence="2 6" id="KW-0645">Protease</keyword>
<feature type="active site" evidence="5 6">
    <location>
        <position position="250"/>
    </location>
</feature>
<dbReference type="InterPro" id="IPR038765">
    <property type="entry name" value="Papain-like_cys_pep_sf"/>
</dbReference>
<dbReference type="InterPro" id="IPR022682">
    <property type="entry name" value="Calpain_domain_III"/>
</dbReference>
<dbReference type="InterPro" id="IPR033883">
    <property type="entry name" value="C2_III"/>
</dbReference>
<reference evidence="8 10" key="2">
    <citation type="submission" date="2018-11" db="EMBL/GenBank/DDBJ databases">
        <authorList>
            <consortium name="Pathogen Informatics"/>
        </authorList>
    </citation>
    <scope>NUCLEOTIDE SEQUENCE [LARGE SCALE GENOMIC DNA]</scope>
</reference>
<dbReference type="AlphaFoldDB" id="A0A0N4UMY4"/>
<dbReference type="WBParaSite" id="DME_0000924001-mRNA-1">
    <property type="protein sequence ID" value="DME_0000924001-mRNA-1"/>
    <property type="gene ID" value="DME_0000924001"/>
</dbReference>
<comment type="similarity">
    <text evidence="1">Belongs to the peptidase C2 family.</text>
</comment>
<feature type="active site" evidence="5 6">
    <location>
        <position position="81"/>
    </location>
</feature>
<keyword evidence="4 6" id="KW-0788">Thiol protease</keyword>
<evidence type="ECO:0000256" key="5">
    <source>
        <dbReference type="PIRSR" id="PIRSR622684-1"/>
    </source>
</evidence>
<proteinExistence type="inferred from homology"/>
<keyword evidence="10" id="KW-1185">Reference proteome</keyword>
<dbReference type="Gene3D" id="3.90.70.10">
    <property type="entry name" value="Cysteine proteinases"/>
    <property type="match status" value="1"/>
</dbReference>
<dbReference type="SMART" id="SM00720">
    <property type="entry name" value="calpain_III"/>
    <property type="match status" value="1"/>
</dbReference>
<dbReference type="SUPFAM" id="SSF49562">
    <property type="entry name" value="C2 domain (Calcium/lipid-binding domain, CaLB)"/>
    <property type="match status" value="1"/>
</dbReference>
<dbReference type="PROSITE" id="PS00139">
    <property type="entry name" value="THIOL_PROTEASE_CYS"/>
    <property type="match status" value="1"/>
</dbReference>
<feature type="active site" evidence="5 6">
    <location>
        <position position="285"/>
    </location>
</feature>
<dbReference type="InterPro" id="IPR022683">
    <property type="entry name" value="Calpain_III"/>
</dbReference>